<dbReference type="SUPFAM" id="SSF75304">
    <property type="entry name" value="Amidase signature (AS) enzymes"/>
    <property type="match status" value="1"/>
</dbReference>
<name>A0A6G1IVB1_9PLEO</name>
<gene>
    <name evidence="2" type="ORF">K458DRAFT_405826</name>
</gene>
<evidence type="ECO:0000313" key="2">
    <source>
        <dbReference type="EMBL" id="KAF2682045.1"/>
    </source>
</evidence>
<dbReference type="Gene3D" id="3.90.1300.10">
    <property type="entry name" value="Amidase signature (AS) domain"/>
    <property type="match status" value="1"/>
</dbReference>
<proteinExistence type="predicted"/>
<dbReference type="AlphaFoldDB" id="A0A6G1IVB1"/>
<sequence>MTGTKNTLCSKAWRDLYPASSQNAPTIQSLLDKGAIVIGKTKLNAMIVHEETMECVDCLAPFNPRGDGYQTSGSSSGSCAALGAYDWADISIGSDTNRSCRKLAHWNGVFAIRPTHECSMCQFSLVVTLLPFLLLRKHAQTEVIESFIKGLEAELSVKRTGVLLAEEWKKFRPSGVEEGDVAVYLEEERDCPYLHCLFDPSLGWNPPIL</sequence>
<dbReference type="Pfam" id="PF01425">
    <property type="entry name" value="Amidase"/>
    <property type="match status" value="1"/>
</dbReference>
<dbReference type="Proteomes" id="UP000799291">
    <property type="component" value="Unassembled WGS sequence"/>
</dbReference>
<reference evidence="2" key="1">
    <citation type="journal article" date="2020" name="Stud. Mycol.">
        <title>101 Dothideomycetes genomes: a test case for predicting lifestyles and emergence of pathogens.</title>
        <authorList>
            <person name="Haridas S."/>
            <person name="Albert R."/>
            <person name="Binder M."/>
            <person name="Bloem J."/>
            <person name="Labutti K."/>
            <person name="Salamov A."/>
            <person name="Andreopoulos B."/>
            <person name="Baker S."/>
            <person name="Barry K."/>
            <person name="Bills G."/>
            <person name="Bluhm B."/>
            <person name="Cannon C."/>
            <person name="Castanera R."/>
            <person name="Culley D."/>
            <person name="Daum C."/>
            <person name="Ezra D."/>
            <person name="Gonzalez J."/>
            <person name="Henrissat B."/>
            <person name="Kuo A."/>
            <person name="Liang C."/>
            <person name="Lipzen A."/>
            <person name="Lutzoni F."/>
            <person name="Magnuson J."/>
            <person name="Mondo S."/>
            <person name="Nolan M."/>
            <person name="Ohm R."/>
            <person name="Pangilinan J."/>
            <person name="Park H.-J."/>
            <person name="Ramirez L."/>
            <person name="Alfaro M."/>
            <person name="Sun H."/>
            <person name="Tritt A."/>
            <person name="Yoshinaga Y."/>
            <person name="Zwiers L.-H."/>
            <person name="Turgeon B."/>
            <person name="Goodwin S."/>
            <person name="Spatafora J."/>
            <person name="Crous P."/>
            <person name="Grigoriev I."/>
        </authorList>
    </citation>
    <scope>NUCLEOTIDE SEQUENCE</scope>
    <source>
        <strain evidence="2">CBS 122367</strain>
    </source>
</reference>
<dbReference type="InterPro" id="IPR023631">
    <property type="entry name" value="Amidase_dom"/>
</dbReference>
<evidence type="ECO:0000259" key="1">
    <source>
        <dbReference type="Pfam" id="PF01425"/>
    </source>
</evidence>
<keyword evidence="3" id="KW-1185">Reference proteome</keyword>
<dbReference type="OrthoDB" id="5423360at2759"/>
<dbReference type="PANTHER" id="PTHR46310">
    <property type="entry name" value="AMIDASE 1"/>
    <property type="match status" value="1"/>
</dbReference>
<evidence type="ECO:0000313" key="3">
    <source>
        <dbReference type="Proteomes" id="UP000799291"/>
    </source>
</evidence>
<organism evidence="2 3">
    <name type="scientific">Lentithecium fluviatile CBS 122367</name>
    <dbReference type="NCBI Taxonomy" id="1168545"/>
    <lineage>
        <taxon>Eukaryota</taxon>
        <taxon>Fungi</taxon>
        <taxon>Dikarya</taxon>
        <taxon>Ascomycota</taxon>
        <taxon>Pezizomycotina</taxon>
        <taxon>Dothideomycetes</taxon>
        <taxon>Pleosporomycetidae</taxon>
        <taxon>Pleosporales</taxon>
        <taxon>Massarineae</taxon>
        <taxon>Lentitheciaceae</taxon>
        <taxon>Lentithecium</taxon>
    </lineage>
</organism>
<accession>A0A6G1IVB1</accession>
<feature type="domain" description="Amidase" evidence="1">
    <location>
        <begin position="3"/>
        <end position="117"/>
    </location>
</feature>
<dbReference type="EMBL" id="MU005588">
    <property type="protein sequence ID" value="KAF2682045.1"/>
    <property type="molecule type" value="Genomic_DNA"/>
</dbReference>
<protein>
    <submittedName>
        <fullName evidence="2">Amidase signature enzyme</fullName>
    </submittedName>
</protein>
<dbReference type="PANTHER" id="PTHR46310:SF7">
    <property type="entry name" value="AMIDASE 1"/>
    <property type="match status" value="1"/>
</dbReference>
<dbReference type="InterPro" id="IPR036928">
    <property type="entry name" value="AS_sf"/>
</dbReference>